<dbReference type="Proteomes" id="UP001595962">
    <property type="component" value="Unassembled WGS sequence"/>
</dbReference>
<comment type="caution">
    <text evidence="2">The sequence shown here is derived from an EMBL/GenBank/DDBJ whole genome shotgun (WGS) entry which is preliminary data.</text>
</comment>
<keyword evidence="1" id="KW-0812">Transmembrane</keyword>
<accession>A0ABV9JMQ2</accession>
<proteinExistence type="predicted"/>
<name>A0ABV9JMQ2_9GAMM</name>
<dbReference type="InterPro" id="IPR012902">
    <property type="entry name" value="N_methyl_site"/>
</dbReference>
<dbReference type="InterPro" id="IPR045584">
    <property type="entry name" value="Pilin-like"/>
</dbReference>
<keyword evidence="1" id="KW-0472">Membrane</keyword>
<keyword evidence="3" id="KW-1185">Reference proteome</keyword>
<dbReference type="EMBL" id="JBHSGB010000010">
    <property type="protein sequence ID" value="MFC4655552.1"/>
    <property type="molecule type" value="Genomic_DNA"/>
</dbReference>
<evidence type="ECO:0000313" key="3">
    <source>
        <dbReference type="Proteomes" id="UP001595962"/>
    </source>
</evidence>
<organism evidence="2 3">
    <name type="scientific">Rheinheimera marina</name>
    <dbReference type="NCBI Taxonomy" id="1774958"/>
    <lineage>
        <taxon>Bacteria</taxon>
        <taxon>Pseudomonadati</taxon>
        <taxon>Pseudomonadota</taxon>
        <taxon>Gammaproteobacteria</taxon>
        <taxon>Chromatiales</taxon>
        <taxon>Chromatiaceae</taxon>
        <taxon>Rheinheimera</taxon>
    </lineage>
</organism>
<keyword evidence="1" id="KW-1133">Transmembrane helix</keyword>
<feature type="transmembrane region" description="Helical" evidence="1">
    <location>
        <begin position="12"/>
        <end position="33"/>
    </location>
</feature>
<evidence type="ECO:0000313" key="2">
    <source>
        <dbReference type="EMBL" id="MFC4655552.1"/>
    </source>
</evidence>
<sequence>MPCSSGFTLIELLISLTLAAVLALGSLLALLTARQQVMLAAQYTQASAALADLATLYADSVAAGRDWQPASQAMGPCADEGCGASAAVQQAVQQRFDPNQLPLLPDPQLCLRPTGLQLSWRSQLKLARSTDLCPLAPMRLSTSLTSTR</sequence>
<dbReference type="PROSITE" id="PS00409">
    <property type="entry name" value="PROKAR_NTER_METHYL"/>
    <property type="match status" value="1"/>
</dbReference>
<dbReference type="NCBIfam" id="TIGR02532">
    <property type="entry name" value="IV_pilin_GFxxxE"/>
    <property type="match status" value="1"/>
</dbReference>
<evidence type="ECO:0000256" key="1">
    <source>
        <dbReference type="SAM" id="Phobius"/>
    </source>
</evidence>
<protein>
    <submittedName>
        <fullName evidence="2">Prepilin-type N-terminal cleavage/methylation domain-containing protein</fullName>
    </submittedName>
</protein>
<gene>
    <name evidence="2" type="ORF">ACFO3I_11060</name>
</gene>
<dbReference type="RefSeq" id="WP_377334046.1">
    <property type="nucleotide sequence ID" value="NZ_JBHSGB010000010.1"/>
</dbReference>
<dbReference type="Pfam" id="PF07963">
    <property type="entry name" value="N_methyl"/>
    <property type="match status" value="1"/>
</dbReference>
<dbReference type="SUPFAM" id="SSF54523">
    <property type="entry name" value="Pili subunits"/>
    <property type="match status" value="1"/>
</dbReference>
<reference evidence="3" key="1">
    <citation type="journal article" date="2019" name="Int. J. Syst. Evol. Microbiol.">
        <title>The Global Catalogue of Microorganisms (GCM) 10K type strain sequencing project: providing services to taxonomists for standard genome sequencing and annotation.</title>
        <authorList>
            <consortium name="The Broad Institute Genomics Platform"/>
            <consortium name="The Broad Institute Genome Sequencing Center for Infectious Disease"/>
            <person name="Wu L."/>
            <person name="Ma J."/>
        </authorList>
    </citation>
    <scope>NUCLEOTIDE SEQUENCE [LARGE SCALE GENOMIC DNA]</scope>
    <source>
        <strain evidence="3">DT28</strain>
    </source>
</reference>
<dbReference type="Gene3D" id="3.30.700.10">
    <property type="entry name" value="Glycoprotein, Type 4 Pilin"/>
    <property type="match status" value="1"/>
</dbReference>